<dbReference type="Proteomes" id="UP000282378">
    <property type="component" value="Unassembled WGS sequence"/>
</dbReference>
<sequence length="64" mass="6754">MPIVAATERSRSNISLGEIMPSLAASRIFLSTSLRSLSCDLVSNTRTSVVGTFCLIGSRSAIHA</sequence>
<proteinExistence type="predicted"/>
<dbReference type="AlphaFoldDB" id="A0A3M2W2M2"/>
<evidence type="ECO:0000313" key="1">
    <source>
        <dbReference type="EMBL" id="RML45726.1"/>
    </source>
</evidence>
<organism evidence="1 2">
    <name type="scientific">Pseudomonas syringae pv. maculicola</name>
    <dbReference type="NCBI Taxonomy" id="59511"/>
    <lineage>
        <taxon>Bacteria</taxon>
        <taxon>Pseudomonadati</taxon>
        <taxon>Pseudomonadota</taxon>
        <taxon>Gammaproteobacteria</taxon>
        <taxon>Pseudomonadales</taxon>
        <taxon>Pseudomonadaceae</taxon>
        <taxon>Pseudomonas</taxon>
    </lineage>
</organism>
<reference evidence="1 2" key="1">
    <citation type="submission" date="2018-08" db="EMBL/GenBank/DDBJ databases">
        <title>Recombination of ecologically and evolutionarily significant loci maintains genetic cohesion in the Pseudomonas syringae species complex.</title>
        <authorList>
            <person name="Dillon M."/>
            <person name="Thakur S."/>
            <person name="Almeida R.N.D."/>
            <person name="Weir B.S."/>
            <person name="Guttman D.S."/>
        </authorList>
    </citation>
    <scope>NUCLEOTIDE SEQUENCE [LARGE SCALE GENOMIC DNA]</scope>
    <source>
        <strain evidence="1 2">88_10</strain>
    </source>
</reference>
<gene>
    <name evidence="1" type="ORF">APX70_200197</name>
</gene>
<comment type="caution">
    <text evidence="1">The sequence shown here is derived from an EMBL/GenBank/DDBJ whole genome shotgun (WGS) entry which is preliminary data.</text>
</comment>
<dbReference type="EMBL" id="RBNL01003725">
    <property type="protein sequence ID" value="RML45726.1"/>
    <property type="molecule type" value="Genomic_DNA"/>
</dbReference>
<name>A0A3M2W2M2_PSEYM</name>
<accession>A0A3M2W2M2</accession>
<evidence type="ECO:0000313" key="2">
    <source>
        <dbReference type="Proteomes" id="UP000282378"/>
    </source>
</evidence>
<protein>
    <submittedName>
        <fullName evidence="1">Uncharacterized protein</fullName>
    </submittedName>
</protein>